<dbReference type="Proteomes" id="UP001589698">
    <property type="component" value="Unassembled WGS sequence"/>
</dbReference>
<feature type="region of interest" description="Disordered" evidence="1">
    <location>
        <begin position="1"/>
        <end position="107"/>
    </location>
</feature>
<evidence type="ECO:0000259" key="2">
    <source>
        <dbReference type="Pfam" id="PF18970"/>
    </source>
</evidence>
<evidence type="ECO:0000313" key="3">
    <source>
        <dbReference type="EMBL" id="MFC0221539.1"/>
    </source>
</evidence>
<feature type="domain" description="DUF5709" evidence="2">
    <location>
        <begin position="138"/>
        <end position="184"/>
    </location>
</feature>
<reference evidence="3 4" key="1">
    <citation type="submission" date="2024-09" db="EMBL/GenBank/DDBJ databases">
        <authorList>
            <person name="Sun Q."/>
            <person name="Mori K."/>
        </authorList>
    </citation>
    <scope>NUCLEOTIDE SEQUENCE [LARGE SCALE GENOMIC DNA]</scope>
    <source>
        <strain evidence="3 4">CCM 8654</strain>
    </source>
</reference>
<name>A0ABV6DXU8_9ACTN</name>
<gene>
    <name evidence="3" type="ORF">ACFFJG_03515</name>
</gene>
<organism evidence="3 4">
    <name type="scientific">Nocardioides zeicaulis</name>
    <dbReference type="NCBI Taxonomy" id="1776857"/>
    <lineage>
        <taxon>Bacteria</taxon>
        <taxon>Bacillati</taxon>
        <taxon>Actinomycetota</taxon>
        <taxon>Actinomycetes</taxon>
        <taxon>Propionibacteriales</taxon>
        <taxon>Nocardioidaceae</taxon>
        <taxon>Nocardioides</taxon>
    </lineage>
</organism>
<dbReference type="RefSeq" id="WP_378517221.1">
    <property type="nucleotide sequence ID" value="NZ_CBCSDI010000040.1"/>
</dbReference>
<protein>
    <submittedName>
        <fullName evidence="3">DUF5709 domain-containing protein</fullName>
    </submittedName>
</protein>
<accession>A0ABV6DXU8</accession>
<evidence type="ECO:0000313" key="4">
    <source>
        <dbReference type="Proteomes" id="UP001589698"/>
    </source>
</evidence>
<feature type="compositionally biased region" description="Acidic residues" evidence="1">
    <location>
        <begin position="1"/>
        <end position="11"/>
    </location>
</feature>
<proteinExistence type="predicted"/>
<dbReference type="Pfam" id="PF18970">
    <property type="entry name" value="DUF5709"/>
    <property type="match status" value="1"/>
</dbReference>
<feature type="compositionally biased region" description="Acidic residues" evidence="1">
    <location>
        <begin position="93"/>
        <end position="104"/>
    </location>
</feature>
<keyword evidence="4" id="KW-1185">Reference proteome</keyword>
<dbReference type="InterPro" id="IPR043763">
    <property type="entry name" value="DUF5709"/>
</dbReference>
<dbReference type="EMBL" id="JBHLXH010000001">
    <property type="protein sequence ID" value="MFC0221539.1"/>
    <property type="molecule type" value="Genomic_DNA"/>
</dbReference>
<sequence length="206" mass="21699">MTEQPDIDTEIGTDPAVDVTGDATDNESYHGYSVDDETQPQGEGDSLVDDRGLSEPLDEGYSPPEKWSAAQGFGNTPLEESLGESLEQRVDQEVPEPDPYEVADEEARRGDLAALVAEDTTKGQVAEADLETGLEGADGERAGRLVADDEGVRTDTEKDLVATDVGIDGAGAGAEEAAMHVVEDPEPIDPALLDAEVVDEEPDGTS</sequence>
<comment type="caution">
    <text evidence="3">The sequence shown here is derived from an EMBL/GenBank/DDBJ whole genome shotgun (WGS) entry which is preliminary data.</text>
</comment>
<evidence type="ECO:0000256" key="1">
    <source>
        <dbReference type="SAM" id="MobiDB-lite"/>
    </source>
</evidence>